<dbReference type="InterPro" id="IPR007956">
    <property type="entry name" value="Malonyl_CoA_deC_C"/>
</dbReference>
<dbReference type="RefSeq" id="WP_078743687.1">
    <property type="nucleotide sequence ID" value="NZ_FUXG01000001.1"/>
</dbReference>
<dbReference type="STRING" id="64969.SAMN02745127_00052"/>
<dbReference type="Pfam" id="PF17408">
    <property type="entry name" value="MCD_N"/>
    <property type="match status" value="1"/>
</dbReference>
<reference evidence="3 4" key="1">
    <citation type="submission" date="2017-01" db="EMBL/GenBank/DDBJ databases">
        <title>Genome Sequencing of a Marine Spirillum, Oceanospirillum multiglobuliferum ATCC 33336, from Japan.</title>
        <authorList>
            <person name="Carney J.G."/>
            <person name="Trachtenberg A.M."/>
            <person name="Rheaume B.A."/>
            <person name="Linnane J.D."/>
            <person name="Pitts N.L."/>
            <person name="Mykles D.L."/>
            <person name="Maclea K.S."/>
        </authorList>
    </citation>
    <scope>NUCLEOTIDE SEQUENCE [LARGE SCALE GENOMIC DNA]</scope>
    <source>
        <strain evidence="3 4">ATCC 33336</strain>
    </source>
</reference>
<keyword evidence="4" id="KW-1185">Reference proteome</keyword>
<dbReference type="GO" id="GO:0050080">
    <property type="term" value="F:malonyl-CoA decarboxylase activity"/>
    <property type="evidence" value="ECO:0007669"/>
    <property type="project" value="InterPro"/>
</dbReference>
<gene>
    <name evidence="3" type="ORF">BTE48_05460</name>
</gene>
<dbReference type="InterPro" id="IPR035372">
    <property type="entry name" value="MCD_N"/>
</dbReference>
<dbReference type="AlphaFoldDB" id="A0A1T4KF85"/>
<accession>A0A1T4KF85</accession>
<dbReference type="Pfam" id="PF05292">
    <property type="entry name" value="MCD"/>
    <property type="match status" value="1"/>
</dbReference>
<evidence type="ECO:0000313" key="3">
    <source>
        <dbReference type="EMBL" id="OPX56010.1"/>
    </source>
</evidence>
<proteinExistence type="predicted"/>
<dbReference type="Gene3D" id="3.40.630.150">
    <property type="entry name" value="Malonyl-CoA decarboxylase, catalytic domain"/>
    <property type="match status" value="1"/>
</dbReference>
<name>A0A1T4KF85_9GAMM</name>
<protein>
    <submittedName>
        <fullName evidence="3">Malonyl-CoA decarboxylase</fullName>
    </submittedName>
</protein>
<evidence type="ECO:0000259" key="2">
    <source>
        <dbReference type="Pfam" id="PF17408"/>
    </source>
</evidence>
<dbReference type="InterPro" id="IPR038351">
    <property type="entry name" value="MCD_N_sf"/>
</dbReference>
<comment type="caution">
    <text evidence="3">The sequence shown here is derived from an EMBL/GenBank/DDBJ whole genome shotgun (WGS) entry which is preliminary data.</text>
</comment>
<organism evidence="3 4">
    <name type="scientific">Oceanospirillum multiglobuliferum</name>
    <dbReference type="NCBI Taxonomy" id="64969"/>
    <lineage>
        <taxon>Bacteria</taxon>
        <taxon>Pseudomonadati</taxon>
        <taxon>Pseudomonadota</taxon>
        <taxon>Gammaproteobacteria</taxon>
        <taxon>Oceanospirillales</taxon>
        <taxon>Oceanospirillaceae</taxon>
        <taxon>Oceanospirillum</taxon>
    </lineage>
</organism>
<dbReference type="GO" id="GO:0006633">
    <property type="term" value="P:fatty acid biosynthetic process"/>
    <property type="evidence" value="ECO:0007669"/>
    <property type="project" value="InterPro"/>
</dbReference>
<feature type="domain" description="Malonyl-CoA decarboxylase C-terminal" evidence="1">
    <location>
        <begin position="183"/>
        <end position="433"/>
    </location>
</feature>
<sequence>MSEQSNSILDKTIRRLLPLWRDVTSGRRSIDKLPLHPELNAQDSTELKNWMDACLSDQGGEIAARARAATLGRSFLELNEEGRIRFLSLLSDHYGTDDDHVSEIIQHWKICKGAERISCANALRSALEPARMKLLTQFNELPEGIKFLVDMRAELLGLLSKNPNLKPLEHDLKRLLSSWFDIGLLQLERITWQSSAELLEKLIAYEAVHEIKSWNDLKNRLDSDRRCFAFFHPSMPNEPLIFVEVALVNGLSDNVQHLLDENAPVQDISQADTAIFYSISNAQKGLAGISFGNFLIKRVVKLLQAEFPQLTQFSTLSPIPGFCRWLKNSTQDPLVTQLLAPEREWLEPAIASGFNNIKLKQAHKDSLQNLALYYLAKAHKENKKNPNAAIALDPVAHFHLSNGAKIERLNWMADSSVNGLKQSAGMMVNYLYELPKIESNSRQYSEKGERSLSIGVKKQLKSNRIKQAIPSEA</sequence>
<dbReference type="PANTHER" id="PTHR28641:SF1">
    <property type="entry name" value="MALONYL-COA DECARBOXYLASE, MITOCHONDRIAL"/>
    <property type="match status" value="1"/>
</dbReference>
<dbReference type="OrthoDB" id="5292736at2"/>
<dbReference type="EMBL" id="MTSM01000005">
    <property type="protein sequence ID" value="OPX56010.1"/>
    <property type="molecule type" value="Genomic_DNA"/>
</dbReference>
<evidence type="ECO:0000259" key="1">
    <source>
        <dbReference type="Pfam" id="PF05292"/>
    </source>
</evidence>
<dbReference type="Proteomes" id="UP000191418">
    <property type="component" value="Unassembled WGS sequence"/>
</dbReference>
<dbReference type="Gene3D" id="1.20.140.90">
    <property type="entry name" value="Malonyl-CoA decarboxylase, oligemerization domain"/>
    <property type="match status" value="1"/>
</dbReference>
<dbReference type="PANTHER" id="PTHR28641">
    <property type="match status" value="1"/>
</dbReference>
<evidence type="ECO:0000313" key="4">
    <source>
        <dbReference type="Proteomes" id="UP000191418"/>
    </source>
</evidence>
<dbReference type="InterPro" id="IPR042303">
    <property type="entry name" value="Malonyl_CoA_deC_C_sf"/>
</dbReference>
<dbReference type="InterPro" id="IPR038917">
    <property type="entry name" value="Malonyl_CoA_deC"/>
</dbReference>
<feature type="domain" description="Malonyl-CoA decarboxylase N-terminal" evidence="2">
    <location>
        <begin position="94"/>
        <end position="180"/>
    </location>
</feature>